<feature type="transmembrane region" description="Helical" evidence="14">
    <location>
        <begin position="206"/>
        <end position="227"/>
    </location>
</feature>
<dbReference type="Pfam" id="PF00173">
    <property type="entry name" value="Cyt-b5"/>
    <property type="match status" value="1"/>
</dbReference>
<feature type="domain" description="Cytochrome b5 heme-binding" evidence="15">
    <location>
        <begin position="355"/>
        <end position="426"/>
    </location>
</feature>
<dbReference type="PANTHER" id="PTHR11351:SF31">
    <property type="entry name" value="DESATURASE 1, ISOFORM A-RELATED"/>
    <property type="match status" value="1"/>
</dbReference>
<keyword evidence="7" id="KW-0276">Fatty acid metabolism</keyword>
<dbReference type="EMBL" id="LUGG01000017">
    <property type="protein sequence ID" value="OBZ69411.1"/>
    <property type="molecule type" value="Genomic_DNA"/>
</dbReference>
<dbReference type="STRING" id="5627.A0A1C7LXJ4"/>
<keyword evidence="13" id="KW-0275">Fatty acid biosynthesis</keyword>
<evidence type="ECO:0000256" key="13">
    <source>
        <dbReference type="ARBA" id="ARBA00023160"/>
    </source>
</evidence>
<dbReference type="SUPFAM" id="SSF55856">
    <property type="entry name" value="Cytochrome b5-like heme/steroid binding domain"/>
    <property type="match status" value="1"/>
</dbReference>
<evidence type="ECO:0000256" key="4">
    <source>
        <dbReference type="ARBA" id="ARBA00022617"/>
    </source>
</evidence>
<dbReference type="GO" id="GO:0005506">
    <property type="term" value="F:iron ion binding"/>
    <property type="evidence" value="ECO:0007669"/>
    <property type="project" value="TreeGrafter"/>
</dbReference>
<keyword evidence="12 14" id="KW-0472">Membrane</keyword>
<dbReference type="PROSITE" id="PS00476">
    <property type="entry name" value="FATTY_ACID_DESATUR_1"/>
    <property type="match status" value="1"/>
</dbReference>
<keyword evidence="6" id="KW-0479">Metal-binding</keyword>
<evidence type="ECO:0000313" key="16">
    <source>
        <dbReference type="EMBL" id="OBZ69411.1"/>
    </source>
</evidence>
<evidence type="ECO:0000256" key="12">
    <source>
        <dbReference type="ARBA" id="ARBA00023136"/>
    </source>
</evidence>
<evidence type="ECO:0000256" key="10">
    <source>
        <dbReference type="ARBA" id="ARBA00023004"/>
    </source>
</evidence>
<dbReference type="InterPro" id="IPR018506">
    <property type="entry name" value="Cyt_B5_heme-BS"/>
</dbReference>
<protein>
    <submittedName>
        <fullName evidence="16">Acyl-CoA desaturase</fullName>
    </submittedName>
</protein>
<dbReference type="InterPro" id="IPR005804">
    <property type="entry name" value="FA_desaturase_dom"/>
</dbReference>
<evidence type="ECO:0000256" key="1">
    <source>
        <dbReference type="ARBA" id="ARBA00004141"/>
    </source>
</evidence>
<reference evidence="16 17" key="1">
    <citation type="submission" date="2016-03" db="EMBL/GenBank/DDBJ databases">
        <title>Whole genome sequencing of Grifola frondosa 9006-11.</title>
        <authorList>
            <person name="Min B."/>
            <person name="Park H."/>
            <person name="Kim J.-G."/>
            <person name="Cho H."/>
            <person name="Oh Y.-L."/>
            <person name="Kong W.-S."/>
            <person name="Choi I.-G."/>
        </authorList>
    </citation>
    <scope>NUCLEOTIDE SEQUENCE [LARGE SCALE GENOMIC DNA]</scope>
    <source>
        <strain evidence="16 17">9006-11</strain>
    </source>
</reference>
<dbReference type="InterPro" id="IPR015876">
    <property type="entry name" value="Acyl-CoA_DS"/>
</dbReference>
<dbReference type="PROSITE" id="PS50255">
    <property type="entry name" value="CYTOCHROME_B5_2"/>
    <property type="match status" value="1"/>
</dbReference>
<comment type="similarity">
    <text evidence="2">Belongs to the fatty acid desaturase type 1 family.</text>
</comment>
<dbReference type="GO" id="GO:0006636">
    <property type="term" value="P:unsaturated fatty acid biosynthetic process"/>
    <property type="evidence" value="ECO:0007669"/>
    <property type="project" value="InterPro"/>
</dbReference>
<dbReference type="PIRSF" id="PIRSF000345">
    <property type="entry name" value="OLE1"/>
    <property type="match status" value="1"/>
</dbReference>
<evidence type="ECO:0000313" key="17">
    <source>
        <dbReference type="Proteomes" id="UP000092993"/>
    </source>
</evidence>
<keyword evidence="4" id="KW-0349">Heme</keyword>
<dbReference type="PRINTS" id="PR00075">
    <property type="entry name" value="FACDDSATRASE"/>
</dbReference>
<dbReference type="AlphaFoldDB" id="A0A1C7LXJ4"/>
<keyword evidence="11" id="KW-0443">Lipid metabolism</keyword>
<organism evidence="16 17">
    <name type="scientific">Grifola frondosa</name>
    <name type="common">Maitake</name>
    <name type="synonym">Polyporus frondosus</name>
    <dbReference type="NCBI Taxonomy" id="5627"/>
    <lineage>
        <taxon>Eukaryota</taxon>
        <taxon>Fungi</taxon>
        <taxon>Dikarya</taxon>
        <taxon>Basidiomycota</taxon>
        <taxon>Agaricomycotina</taxon>
        <taxon>Agaricomycetes</taxon>
        <taxon>Polyporales</taxon>
        <taxon>Grifolaceae</taxon>
        <taxon>Grifola</taxon>
    </lineage>
</organism>
<sequence length="456" mass="51933">NKKELFSAFPSAWVPILTIRSSQHIRFSHRSMNINRPLQGFPPIKGIEWSNLSILLFTHAVALYGIIYVPLQVQTLACAAVYYIFSTLGEVHTTASKPRVFHTFSSGITAGYHRLWSHRAFKASLPLQWFLILAGASAVQGSCYWWAQRHRSHHRYTDTDKDPYNSKRGLLWTHMGWVIFRTDIPPGGVDTTDLCNNVIVQWQRRWFFFIGLTFGYVIPTVVPGLFWSDWKGGLCFVASLRMTVCHHSIFCINSIAHYIGSTPYDDKHSPRNHFLTAILTMGEGYHNFHHQFPMDYRNAFRWYQFDPTKWFIAACSYIGLATHLREFPTNEELKVVQDSLKWPVPARDLPVVSWETFQERSKTHTLILISGFIHDASDFLANHPGGAHILDTNSGKDMTASFFGGVYDHSNAAHNILAMMRVGILAGGVECLGEHAIPPSQRLFIARSDLGEVEYD</sequence>
<evidence type="ECO:0000256" key="5">
    <source>
        <dbReference type="ARBA" id="ARBA00022692"/>
    </source>
</evidence>
<comment type="caution">
    <text evidence="16">The sequence shown here is derived from an EMBL/GenBank/DDBJ whole genome shotgun (WGS) entry which is preliminary data.</text>
</comment>
<dbReference type="GO" id="GO:0020037">
    <property type="term" value="F:heme binding"/>
    <property type="evidence" value="ECO:0007669"/>
    <property type="project" value="InterPro"/>
</dbReference>
<dbReference type="SMART" id="SM01117">
    <property type="entry name" value="Cyt-b5"/>
    <property type="match status" value="1"/>
</dbReference>
<accession>A0A1C7LXJ4</accession>
<gene>
    <name evidence="16" type="primary">OLE1_3</name>
    <name evidence="16" type="ORF">A0H81_10659</name>
</gene>
<dbReference type="Proteomes" id="UP000092993">
    <property type="component" value="Unassembled WGS sequence"/>
</dbReference>
<proteinExistence type="inferred from homology"/>
<dbReference type="PANTHER" id="PTHR11351">
    <property type="entry name" value="ACYL-COA DESATURASE"/>
    <property type="match status" value="1"/>
</dbReference>
<keyword evidence="17" id="KW-1185">Reference proteome</keyword>
<evidence type="ECO:0000256" key="9">
    <source>
        <dbReference type="ARBA" id="ARBA00023002"/>
    </source>
</evidence>
<evidence type="ECO:0000256" key="2">
    <source>
        <dbReference type="ARBA" id="ARBA00009295"/>
    </source>
</evidence>
<keyword evidence="3" id="KW-0444">Lipid biosynthesis</keyword>
<evidence type="ECO:0000256" key="11">
    <source>
        <dbReference type="ARBA" id="ARBA00023098"/>
    </source>
</evidence>
<evidence type="ECO:0000256" key="8">
    <source>
        <dbReference type="ARBA" id="ARBA00022989"/>
    </source>
</evidence>
<name>A0A1C7LXJ4_GRIFR</name>
<feature type="non-terminal residue" evidence="16">
    <location>
        <position position="1"/>
    </location>
</feature>
<dbReference type="InterPro" id="IPR036400">
    <property type="entry name" value="Cyt_B5-like_heme/steroid_sf"/>
</dbReference>
<dbReference type="InterPro" id="IPR001199">
    <property type="entry name" value="Cyt_B5-like_heme/steroid-bd"/>
</dbReference>
<evidence type="ECO:0000256" key="14">
    <source>
        <dbReference type="SAM" id="Phobius"/>
    </source>
</evidence>
<dbReference type="InterPro" id="IPR001522">
    <property type="entry name" value="FADS-1_CS"/>
</dbReference>
<dbReference type="OrthoDB" id="10260134at2759"/>
<keyword evidence="9" id="KW-0560">Oxidoreductase</keyword>
<dbReference type="InterPro" id="IPR009160">
    <property type="entry name" value="Acyl-CoA_deSatase_haem/ster-bd"/>
</dbReference>
<dbReference type="GO" id="GO:0004768">
    <property type="term" value="F:stearoyl-CoA 9-desaturase activity"/>
    <property type="evidence" value="ECO:0007669"/>
    <property type="project" value="InterPro"/>
</dbReference>
<keyword evidence="10" id="KW-0408">Iron</keyword>
<dbReference type="PROSITE" id="PS00191">
    <property type="entry name" value="CYTOCHROME_B5_1"/>
    <property type="match status" value="1"/>
</dbReference>
<evidence type="ECO:0000256" key="6">
    <source>
        <dbReference type="ARBA" id="ARBA00022723"/>
    </source>
</evidence>
<dbReference type="GO" id="GO:0005789">
    <property type="term" value="C:endoplasmic reticulum membrane"/>
    <property type="evidence" value="ECO:0007669"/>
    <property type="project" value="TreeGrafter"/>
</dbReference>
<keyword evidence="8 14" id="KW-1133">Transmembrane helix</keyword>
<feature type="transmembrane region" description="Helical" evidence="14">
    <location>
        <begin position="61"/>
        <end position="85"/>
    </location>
</feature>
<keyword evidence="5 14" id="KW-0812">Transmembrane</keyword>
<comment type="subcellular location">
    <subcellularLocation>
        <location evidence="1">Membrane</location>
        <topology evidence="1">Multi-pass membrane protein</topology>
    </subcellularLocation>
</comment>
<dbReference type="OMA" id="THVGWIV"/>
<evidence type="ECO:0000259" key="15">
    <source>
        <dbReference type="PROSITE" id="PS50255"/>
    </source>
</evidence>
<evidence type="ECO:0000256" key="3">
    <source>
        <dbReference type="ARBA" id="ARBA00022516"/>
    </source>
</evidence>
<evidence type="ECO:0000256" key="7">
    <source>
        <dbReference type="ARBA" id="ARBA00022832"/>
    </source>
</evidence>
<dbReference type="Pfam" id="PF00487">
    <property type="entry name" value="FA_desaturase"/>
    <property type="match status" value="1"/>
</dbReference>
<feature type="transmembrane region" description="Helical" evidence="14">
    <location>
        <begin position="127"/>
        <end position="147"/>
    </location>
</feature>
<dbReference type="CDD" id="cd03505">
    <property type="entry name" value="Delta9-FADS-like"/>
    <property type="match status" value="1"/>
</dbReference>
<dbReference type="Gene3D" id="3.10.120.10">
    <property type="entry name" value="Cytochrome b5-like heme/steroid binding domain"/>
    <property type="match status" value="1"/>
</dbReference>